<dbReference type="GO" id="GO:0005975">
    <property type="term" value="P:carbohydrate metabolic process"/>
    <property type="evidence" value="ECO:0007669"/>
    <property type="project" value="InterPro"/>
</dbReference>
<keyword evidence="1" id="KW-0479">Metal-binding</keyword>
<reference evidence="4" key="1">
    <citation type="submission" date="2020-05" db="UniProtKB">
        <authorList>
            <consortium name="EnsemblMetazoa"/>
        </authorList>
    </citation>
    <scope>IDENTIFICATION</scope>
    <source>
        <strain evidence="4">TTRI</strain>
    </source>
</reference>
<dbReference type="InterPro" id="IPR016055">
    <property type="entry name" value="A-D-PHexomutase_a/b/a-I/II/III"/>
</dbReference>
<name>A0A1A9UCT5_GLOAU</name>
<dbReference type="GO" id="GO:0008973">
    <property type="term" value="F:phosphopentomutase activity"/>
    <property type="evidence" value="ECO:0007669"/>
    <property type="project" value="TreeGrafter"/>
</dbReference>
<dbReference type="SUPFAM" id="SSF53738">
    <property type="entry name" value="Phosphoglucomutase, first 3 domains"/>
    <property type="match status" value="1"/>
</dbReference>
<keyword evidence="3" id="KW-0413">Isomerase</keyword>
<dbReference type="GO" id="GO:0046872">
    <property type="term" value="F:metal ion binding"/>
    <property type="evidence" value="ECO:0007669"/>
    <property type="project" value="UniProtKB-KW"/>
</dbReference>
<evidence type="ECO:0000256" key="2">
    <source>
        <dbReference type="ARBA" id="ARBA00022842"/>
    </source>
</evidence>
<dbReference type="Proteomes" id="UP000078200">
    <property type="component" value="Unassembled WGS sequence"/>
</dbReference>
<evidence type="ECO:0000313" key="4">
    <source>
        <dbReference type="EnsemblMetazoa" id="GAUT000219-PA"/>
    </source>
</evidence>
<evidence type="ECO:0000256" key="1">
    <source>
        <dbReference type="ARBA" id="ARBA00022723"/>
    </source>
</evidence>
<sequence length="180" mass="20500">MRSETCKEMYCSTSSITTEMRNVKMVETIRWNSNTQTLNGVKQLLTEKGFPQLGRRLLQRFTFGTREGLRGGRRSPITTVKRPVCTVQNKIKVLLYSMHVVVMFVPFESLPKDSLAAAMATASRNPKEDNLYCGNGAQIMSSREKNMQTATLNNLEPKRSSWQTDILRETQVPEISFEDI</sequence>
<dbReference type="PANTHER" id="PTHR45745:SF1">
    <property type="entry name" value="PHOSPHOGLUCOMUTASE 2B-RELATED"/>
    <property type="match status" value="1"/>
</dbReference>
<evidence type="ECO:0000313" key="5">
    <source>
        <dbReference type="Proteomes" id="UP000078200"/>
    </source>
</evidence>
<dbReference type="EnsemblMetazoa" id="GAUT000219-RA">
    <property type="protein sequence ID" value="GAUT000219-PA"/>
    <property type="gene ID" value="GAUT000219"/>
</dbReference>
<proteinExistence type="predicted"/>
<accession>A0A1A9UCT5</accession>
<keyword evidence="2" id="KW-0460">Magnesium</keyword>
<organism evidence="4 5">
    <name type="scientific">Glossina austeni</name>
    <name type="common">Savannah tsetse fly</name>
    <dbReference type="NCBI Taxonomy" id="7395"/>
    <lineage>
        <taxon>Eukaryota</taxon>
        <taxon>Metazoa</taxon>
        <taxon>Ecdysozoa</taxon>
        <taxon>Arthropoda</taxon>
        <taxon>Hexapoda</taxon>
        <taxon>Insecta</taxon>
        <taxon>Pterygota</taxon>
        <taxon>Neoptera</taxon>
        <taxon>Endopterygota</taxon>
        <taxon>Diptera</taxon>
        <taxon>Brachycera</taxon>
        <taxon>Muscomorpha</taxon>
        <taxon>Hippoboscoidea</taxon>
        <taxon>Glossinidae</taxon>
        <taxon>Glossina</taxon>
    </lineage>
</organism>
<dbReference type="VEuPathDB" id="VectorBase:GAUT000219"/>
<dbReference type="GO" id="GO:0005634">
    <property type="term" value="C:nucleus"/>
    <property type="evidence" value="ECO:0007669"/>
    <property type="project" value="TreeGrafter"/>
</dbReference>
<dbReference type="PANTHER" id="PTHR45745">
    <property type="entry name" value="PHOSPHOMANNOMUTASE 45A"/>
    <property type="match status" value="1"/>
</dbReference>
<protein>
    <submittedName>
        <fullName evidence="4">Uncharacterized protein</fullName>
    </submittedName>
</protein>
<keyword evidence="5" id="KW-1185">Reference proteome</keyword>
<dbReference type="STRING" id="7395.A0A1A9UCT5"/>
<evidence type="ECO:0000256" key="3">
    <source>
        <dbReference type="ARBA" id="ARBA00023235"/>
    </source>
</evidence>
<dbReference type="GO" id="GO:0006166">
    <property type="term" value="P:purine ribonucleoside salvage"/>
    <property type="evidence" value="ECO:0007669"/>
    <property type="project" value="TreeGrafter"/>
</dbReference>
<dbReference type="AlphaFoldDB" id="A0A1A9UCT5"/>